<evidence type="ECO:0000313" key="1">
    <source>
        <dbReference type="EMBL" id="KAG0428338.1"/>
    </source>
</evidence>
<dbReference type="EMBL" id="JABSTQ010009534">
    <property type="protein sequence ID" value="KAG0428338.1"/>
    <property type="molecule type" value="Genomic_DNA"/>
</dbReference>
<keyword evidence="2" id="KW-1185">Reference proteome</keyword>
<organism evidence="1 2">
    <name type="scientific">Ixodes persulcatus</name>
    <name type="common">Taiga tick</name>
    <dbReference type="NCBI Taxonomy" id="34615"/>
    <lineage>
        <taxon>Eukaryota</taxon>
        <taxon>Metazoa</taxon>
        <taxon>Ecdysozoa</taxon>
        <taxon>Arthropoda</taxon>
        <taxon>Chelicerata</taxon>
        <taxon>Arachnida</taxon>
        <taxon>Acari</taxon>
        <taxon>Parasitiformes</taxon>
        <taxon>Ixodida</taxon>
        <taxon>Ixodoidea</taxon>
        <taxon>Ixodidae</taxon>
        <taxon>Ixodinae</taxon>
        <taxon>Ixodes</taxon>
    </lineage>
</organism>
<protein>
    <submittedName>
        <fullName evidence="1">Uncharacterized protein</fullName>
    </submittedName>
</protein>
<comment type="caution">
    <text evidence="1">The sequence shown here is derived from an EMBL/GenBank/DDBJ whole genome shotgun (WGS) entry which is preliminary data.</text>
</comment>
<gene>
    <name evidence="1" type="ORF">HPB47_024655</name>
</gene>
<feature type="non-terminal residue" evidence="1">
    <location>
        <position position="1"/>
    </location>
</feature>
<sequence length="318" mass="33487">AVPAEERDPFQGEDQHAEEVNGKSPTPQPSLLTSEAESVDTLRSASPSTVQALKKERTGTPAVATAAPAAPSPVKAEVARHSGKGPAPRPPGSKDVPITDSRGPEPKPPKSFFGPRPLVTIGSYPDGSNPRPNRFSRPANKVEIVDSDRGTTTVDSSNKRTESRSASPPRTKTPSQAPEGNTGPKMTVSINCKAPTRPSLSTRFNLNGASQAAANAFSNEVDEGTVVKTLTFKKDGPLNLNLEGGLNSVHDGRIIVTEVREGGLIPVDGDIASGDQILMVNNTRLVNVSLTAARVAMQNAMGSESRELRLTVAKQPQQ</sequence>
<proteinExistence type="predicted"/>
<reference evidence="1 2" key="1">
    <citation type="journal article" date="2020" name="Cell">
        <title>Large-Scale Comparative Analyses of Tick Genomes Elucidate Their Genetic Diversity and Vector Capacities.</title>
        <authorList>
            <consortium name="Tick Genome and Microbiome Consortium (TIGMIC)"/>
            <person name="Jia N."/>
            <person name="Wang J."/>
            <person name="Shi W."/>
            <person name="Du L."/>
            <person name="Sun Y."/>
            <person name="Zhan W."/>
            <person name="Jiang J.F."/>
            <person name="Wang Q."/>
            <person name="Zhang B."/>
            <person name="Ji P."/>
            <person name="Bell-Sakyi L."/>
            <person name="Cui X.M."/>
            <person name="Yuan T.T."/>
            <person name="Jiang B.G."/>
            <person name="Yang W.F."/>
            <person name="Lam T.T."/>
            <person name="Chang Q.C."/>
            <person name="Ding S.J."/>
            <person name="Wang X.J."/>
            <person name="Zhu J.G."/>
            <person name="Ruan X.D."/>
            <person name="Zhao L."/>
            <person name="Wei J.T."/>
            <person name="Ye R.Z."/>
            <person name="Que T.C."/>
            <person name="Du C.H."/>
            <person name="Zhou Y.H."/>
            <person name="Cheng J.X."/>
            <person name="Dai P.F."/>
            <person name="Guo W.B."/>
            <person name="Han X.H."/>
            <person name="Huang E.J."/>
            <person name="Li L.F."/>
            <person name="Wei W."/>
            <person name="Gao Y.C."/>
            <person name="Liu J.Z."/>
            <person name="Shao H.Z."/>
            <person name="Wang X."/>
            <person name="Wang C.C."/>
            <person name="Yang T.C."/>
            <person name="Huo Q.B."/>
            <person name="Li W."/>
            <person name="Chen H.Y."/>
            <person name="Chen S.E."/>
            <person name="Zhou L.G."/>
            <person name="Ni X.B."/>
            <person name="Tian J.H."/>
            <person name="Sheng Y."/>
            <person name="Liu T."/>
            <person name="Pan Y.S."/>
            <person name="Xia L.Y."/>
            <person name="Li J."/>
            <person name="Zhao F."/>
            <person name="Cao W.C."/>
        </authorList>
    </citation>
    <scope>NUCLEOTIDE SEQUENCE [LARGE SCALE GENOMIC DNA]</scope>
    <source>
        <strain evidence="1">Iper-2018</strain>
    </source>
</reference>
<accession>A0AC60Q3P6</accession>
<evidence type="ECO:0000313" key="2">
    <source>
        <dbReference type="Proteomes" id="UP000805193"/>
    </source>
</evidence>
<name>A0AC60Q3P6_IXOPE</name>
<dbReference type="Proteomes" id="UP000805193">
    <property type="component" value="Unassembled WGS sequence"/>
</dbReference>